<dbReference type="InterPro" id="IPR050640">
    <property type="entry name" value="Bact_2-comp_sensor_kinase"/>
</dbReference>
<dbReference type="PROSITE" id="PS50885">
    <property type="entry name" value="HAMP"/>
    <property type="match status" value="1"/>
</dbReference>
<dbReference type="Pfam" id="PF06580">
    <property type="entry name" value="His_kinase"/>
    <property type="match status" value="1"/>
</dbReference>
<keyword evidence="7" id="KW-0812">Transmembrane</keyword>
<evidence type="ECO:0000256" key="3">
    <source>
        <dbReference type="ARBA" id="ARBA00022553"/>
    </source>
</evidence>
<dbReference type="InterPro" id="IPR003594">
    <property type="entry name" value="HATPase_dom"/>
</dbReference>
<comment type="subcellular location">
    <subcellularLocation>
        <location evidence="1">Cell membrane</location>
        <topology evidence="1">Multi-pass membrane protein</topology>
    </subcellularLocation>
</comment>
<feature type="transmembrane region" description="Helical" evidence="7">
    <location>
        <begin position="7"/>
        <end position="29"/>
    </location>
</feature>
<dbReference type="RefSeq" id="WP_284241794.1">
    <property type="nucleotide sequence ID" value="NZ_BSSQ01000024.1"/>
</dbReference>
<dbReference type="InterPro" id="IPR036890">
    <property type="entry name" value="HATPase_C_sf"/>
</dbReference>
<keyword evidence="2" id="KW-1003">Cell membrane</keyword>
<accession>A0ABQ6GJA0</accession>
<keyword evidence="10" id="KW-1185">Reference proteome</keyword>
<keyword evidence="4" id="KW-0808">Transferase</keyword>
<evidence type="ECO:0000256" key="2">
    <source>
        <dbReference type="ARBA" id="ARBA00022475"/>
    </source>
</evidence>
<dbReference type="InterPro" id="IPR003660">
    <property type="entry name" value="HAMP_dom"/>
</dbReference>
<evidence type="ECO:0000313" key="10">
    <source>
        <dbReference type="Proteomes" id="UP001157114"/>
    </source>
</evidence>
<evidence type="ECO:0000256" key="7">
    <source>
        <dbReference type="SAM" id="Phobius"/>
    </source>
</evidence>
<feature type="transmembrane region" description="Helical" evidence="7">
    <location>
        <begin position="285"/>
        <end position="308"/>
    </location>
</feature>
<dbReference type="PANTHER" id="PTHR34220">
    <property type="entry name" value="SENSOR HISTIDINE KINASE YPDA"/>
    <property type="match status" value="1"/>
</dbReference>
<evidence type="ECO:0000313" key="9">
    <source>
        <dbReference type="EMBL" id="GLX70979.1"/>
    </source>
</evidence>
<keyword evidence="6 7" id="KW-0472">Membrane</keyword>
<dbReference type="Gene3D" id="6.10.340.10">
    <property type="match status" value="1"/>
</dbReference>
<protein>
    <recommendedName>
        <fullName evidence="8">HAMP domain-containing protein</fullName>
    </recommendedName>
</protein>
<dbReference type="SUPFAM" id="SSF55874">
    <property type="entry name" value="ATPase domain of HSP90 chaperone/DNA topoisomerase II/histidine kinase"/>
    <property type="match status" value="1"/>
</dbReference>
<dbReference type="PANTHER" id="PTHR34220:SF7">
    <property type="entry name" value="SENSOR HISTIDINE KINASE YPDA"/>
    <property type="match status" value="1"/>
</dbReference>
<evidence type="ECO:0000256" key="4">
    <source>
        <dbReference type="ARBA" id="ARBA00022679"/>
    </source>
</evidence>
<proteinExistence type="predicted"/>
<dbReference type="InterPro" id="IPR010559">
    <property type="entry name" value="Sig_transdc_His_kin_internal"/>
</dbReference>
<keyword evidence="3" id="KW-0597">Phosphoprotein</keyword>
<reference evidence="9 10" key="1">
    <citation type="submission" date="2023-03" db="EMBL/GenBank/DDBJ databases">
        <title>Draft genome sequence of the bacteria which degrade cell wall of Tricholomamatutake.</title>
        <authorList>
            <person name="Konishi Y."/>
            <person name="Fukuta Y."/>
            <person name="Shirasaka N."/>
        </authorList>
    </citation>
    <scope>NUCLEOTIDE SEQUENCE [LARGE SCALE GENOMIC DNA]</scope>
    <source>
        <strain evidence="10">mu1</strain>
    </source>
</reference>
<dbReference type="EMBL" id="BSSQ01000024">
    <property type="protein sequence ID" value="GLX70979.1"/>
    <property type="molecule type" value="Genomic_DNA"/>
</dbReference>
<dbReference type="Pfam" id="PF02518">
    <property type="entry name" value="HATPase_c"/>
    <property type="match status" value="1"/>
</dbReference>
<name>A0ABQ6GJA0_9BACL</name>
<sequence>MTRHRPVFLKMNAVILILLLLIILMYTYFSRTSFHVIDSQMIDYKESQLMFLKYQIETNAERLSLSSNILVRDSSILDLQLSILTKDYYRTLDFQTHLKEKLYLQSLSSTWSNNLFVYLPAIQLVVSTELKDTYNQRLLDEAVNGKWRFQPGDSANSAYYQLFLWDPGISNAEDSSINAVFEVRFGLDNIAKTLQHYNQDSPGNSFLLTADGSAFSDVESNNGMYEEFGADLMKEGLHGDGHTNVKFNGEQVFVSYVYLPELDAYLMDYVPVSLFYKPIIDSRNLFYIGMVIIIVLGLIASYTLYLHVQRPVKMIMKGLKHFEMGDYSFRIHRSIRNEFDYMIQRFNDMGTTIQHLIQDVYEEQNRSRLATLKQLQSQINPHFLYNCLSFIAACAKVGRTDRIKDMVYHLGGYYRYITRVENQMPLLQEEIELVTHYMEIYTFRLERIDYRIDIPQAMWSEPVMRLILQPVVENAIVHGIEPKPGRGTVFVTGHQEPDWNILMVEDSGNGMTDKEIAQYLLQLDQPVMDDSSGCGLWNVHQRLKQRFGPEAGVFIQPSGKLSGLSVKLRWKRNLEGELL</sequence>
<evidence type="ECO:0000256" key="1">
    <source>
        <dbReference type="ARBA" id="ARBA00004651"/>
    </source>
</evidence>
<keyword evidence="5" id="KW-0418">Kinase</keyword>
<keyword evidence="7" id="KW-1133">Transmembrane helix</keyword>
<feature type="domain" description="HAMP" evidence="8">
    <location>
        <begin position="306"/>
        <end position="358"/>
    </location>
</feature>
<evidence type="ECO:0000256" key="6">
    <source>
        <dbReference type="ARBA" id="ARBA00023136"/>
    </source>
</evidence>
<evidence type="ECO:0000259" key="8">
    <source>
        <dbReference type="PROSITE" id="PS50885"/>
    </source>
</evidence>
<comment type="caution">
    <text evidence="9">The sequence shown here is derived from an EMBL/GenBank/DDBJ whole genome shotgun (WGS) entry which is preliminary data.</text>
</comment>
<dbReference type="Proteomes" id="UP001157114">
    <property type="component" value="Unassembled WGS sequence"/>
</dbReference>
<evidence type="ECO:0000256" key="5">
    <source>
        <dbReference type="ARBA" id="ARBA00022777"/>
    </source>
</evidence>
<dbReference type="Gene3D" id="3.30.565.10">
    <property type="entry name" value="Histidine kinase-like ATPase, C-terminal domain"/>
    <property type="match status" value="1"/>
</dbReference>
<organism evidence="9 10">
    <name type="scientific">Paenibacillus glycanilyticus</name>
    <dbReference type="NCBI Taxonomy" id="126569"/>
    <lineage>
        <taxon>Bacteria</taxon>
        <taxon>Bacillati</taxon>
        <taxon>Bacillota</taxon>
        <taxon>Bacilli</taxon>
        <taxon>Bacillales</taxon>
        <taxon>Paenibacillaceae</taxon>
        <taxon>Paenibacillus</taxon>
    </lineage>
</organism>
<gene>
    <name evidence="9" type="ORF">MU1_53270</name>
</gene>